<accession>A0A928V4C2</accession>
<feature type="domain" description="TonB-dependent receptor-like beta-barrel" evidence="11">
    <location>
        <begin position="416"/>
        <end position="859"/>
    </location>
</feature>
<evidence type="ECO:0000256" key="6">
    <source>
        <dbReference type="ARBA" id="ARBA00023136"/>
    </source>
</evidence>
<keyword evidence="5 9" id="KW-0798">TonB box</keyword>
<keyword evidence="14" id="KW-1185">Reference proteome</keyword>
<evidence type="ECO:0000259" key="12">
    <source>
        <dbReference type="Pfam" id="PF07715"/>
    </source>
</evidence>
<feature type="signal peptide" evidence="10">
    <location>
        <begin position="1"/>
        <end position="25"/>
    </location>
</feature>
<dbReference type="InterPro" id="IPR039426">
    <property type="entry name" value="TonB-dep_rcpt-like"/>
</dbReference>
<reference evidence="13" key="1">
    <citation type="submission" date="2018-07" db="EMBL/GenBank/DDBJ databases">
        <title>Genome assembly of strain Ka43.</title>
        <authorList>
            <person name="Kukolya J."/>
            <person name="Nagy I."/>
            <person name="Horvath B."/>
            <person name="Toth A."/>
        </authorList>
    </citation>
    <scope>NUCLEOTIDE SEQUENCE</scope>
    <source>
        <strain evidence="13">KB43</strain>
    </source>
</reference>
<name>A0A928V4C2_9GAMM</name>
<dbReference type="Gene3D" id="2.170.130.10">
    <property type="entry name" value="TonB-dependent receptor, plug domain"/>
    <property type="match status" value="1"/>
</dbReference>
<dbReference type="InterPro" id="IPR012910">
    <property type="entry name" value="Plug_dom"/>
</dbReference>
<dbReference type="AlphaFoldDB" id="A0A928V4C2"/>
<keyword evidence="6 8" id="KW-0472">Membrane</keyword>
<keyword evidence="2 8" id="KW-0813">Transport</keyword>
<dbReference type="NCBIfam" id="TIGR01782">
    <property type="entry name" value="TonB-Xanth-Caul"/>
    <property type="match status" value="1"/>
</dbReference>
<keyword evidence="4 8" id="KW-0812">Transmembrane</keyword>
<evidence type="ECO:0000256" key="4">
    <source>
        <dbReference type="ARBA" id="ARBA00022692"/>
    </source>
</evidence>
<feature type="domain" description="TonB-dependent receptor plug" evidence="12">
    <location>
        <begin position="52"/>
        <end position="167"/>
    </location>
</feature>
<keyword evidence="3 8" id="KW-1134">Transmembrane beta strand</keyword>
<dbReference type="EMBL" id="PRDL01000001">
    <property type="protein sequence ID" value="MBE8716357.1"/>
    <property type="molecule type" value="Genomic_DNA"/>
</dbReference>
<dbReference type="PANTHER" id="PTHR40980">
    <property type="entry name" value="PLUG DOMAIN-CONTAINING PROTEIN"/>
    <property type="match status" value="1"/>
</dbReference>
<dbReference type="Pfam" id="PF07715">
    <property type="entry name" value="Plug"/>
    <property type="match status" value="1"/>
</dbReference>
<evidence type="ECO:0000313" key="13">
    <source>
        <dbReference type="EMBL" id="MBE8716357.1"/>
    </source>
</evidence>
<evidence type="ECO:0000256" key="3">
    <source>
        <dbReference type="ARBA" id="ARBA00022452"/>
    </source>
</evidence>
<dbReference type="InterPro" id="IPR037066">
    <property type="entry name" value="Plug_dom_sf"/>
</dbReference>
<dbReference type="Gene3D" id="2.40.170.20">
    <property type="entry name" value="TonB-dependent receptor, beta-barrel domain"/>
    <property type="match status" value="1"/>
</dbReference>
<gene>
    <name evidence="13" type="ORF">C4F51_04060</name>
</gene>
<dbReference type="Pfam" id="PF00593">
    <property type="entry name" value="TonB_dep_Rec_b-barrel"/>
    <property type="match status" value="1"/>
</dbReference>
<evidence type="ECO:0000313" key="14">
    <source>
        <dbReference type="Proteomes" id="UP000652567"/>
    </source>
</evidence>
<dbReference type="PROSITE" id="PS52016">
    <property type="entry name" value="TONB_DEPENDENT_REC_3"/>
    <property type="match status" value="1"/>
</dbReference>
<feature type="chain" id="PRO_5037668118" evidence="10">
    <location>
        <begin position="26"/>
        <end position="895"/>
    </location>
</feature>
<comment type="subcellular location">
    <subcellularLocation>
        <location evidence="1 8">Cell outer membrane</location>
        <topology evidence="1 8">Multi-pass membrane protein</topology>
    </subcellularLocation>
</comment>
<dbReference type="InterPro" id="IPR036942">
    <property type="entry name" value="Beta-barrel_TonB_sf"/>
</dbReference>
<evidence type="ECO:0000256" key="8">
    <source>
        <dbReference type="PROSITE-ProRule" id="PRU01360"/>
    </source>
</evidence>
<keyword evidence="13" id="KW-0675">Receptor</keyword>
<evidence type="ECO:0000256" key="2">
    <source>
        <dbReference type="ARBA" id="ARBA00022448"/>
    </source>
</evidence>
<evidence type="ECO:0000259" key="11">
    <source>
        <dbReference type="Pfam" id="PF00593"/>
    </source>
</evidence>
<organism evidence="13 14">
    <name type="scientific">Cellvibrio polysaccharolyticus</name>
    <dbReference type="NCBI Taxonomy" id="2082724"/>
    <lineage>
        <taxon>Bacteria</taxon>
        <taxon>Pseudomonadati</taxon>
        <taxon>Pseudomonadota</taxon>
        <taxon>Gammaproteobacteria</taxon>
        <taxon>Cellvibrionales</taxon>
        <taxon>Cellvibrionaceae</taxon>
        <taxon>Cellvibrio</taxon>
    </lineage>
</organism>
<comment type="caution">
    <text evidence="13">The sequence shown here is derived from an EMBL/GenBank/DDBJ whole genome shotgun (WGS) entry which is preliminary data.</text>
</comment>
<evidence type="ECO:0000256" key="7">
    <source>
        <dbReference type="ARBA" id="ARBA00023237"/>
    </source>
</evidence>
<dbReference type="InterPro" id="IPR010104">
    <property type="entry name" value="TonB_rcpt_bac"/>
</dbReference>
<evidence type="ECO:0000256" key="10">
    <source>
        <dbReference type="SAM" id="SignalP"/>
    </source>
</evidence>
<keyword evidence="7 8" id="KW-0998">Cell outer membrane</keyword>
<dbReference type="GO" id="GO:0009279">
    <property type="term" value="C:cell outer membrane"/>
    <property type="evidence" value="ECO:0007669"/>
    <property type="project" value="UniProtKB-SubCell"/>
</dbReference>
<keyword evidence="10" id="KW-0732">Signal</keyword>
<dbReference type="InterPro" id="IPR000531">
    <property type="entry name" value="Beta-barrel_TonB"/>
</dbReference>
<dbReference type="CDD" id="cd01347">
    <property type="entry name" value="ligand_gated_channel"/>
    <property type="match status" value="1"/>
</dbReference>
<evidence type="ECO:0000256" key="9">
    <source>
        <dbReference type="RuleBase" id="RU003357"/>
    </source>
</evidence>
<protein>
    <submittedName>
        <fullName evidence="13">TonB-dependent receptor</fullName>
    </submittedName>
</protein>
<dbReference type="Proteomes" id="UP000652567">
    <property type="component" value="Unassembled WGS sequence"/>
</dbReference>
<evidence type="ECO:0000256" key="5">
    <source>
        <dbReference type="ARBA" id="ARBA00023077"/>
    </source>
</evidence>
<dbReference type="SUPFAM" id="SSF56935">
    <property type="entry name" value="Porins"/>
    <property type="match status" value="1"/>
</dbReference>
<proteinExistence type="inferred from homology"/>
<comment type="similarity">
    <text evidence="8 9">Belongs to the TonB-dependent receptor family.</text>
</comment>
<evidence type="ECO:0000256" key="1">
    <source>
        <dbReference type="ARBA" id="ARBA00004571"/>
    </source>
</evidence>
<dbReference type="PANTHER" id="PTHR40980:SF3">
    <property type="entry name" value="TONB-DEPENDENT RECEPTOR-LIKE BETA-BARREL DOMAIN-CONTAINING PROTEIN"/>
    <property type="match status" value="1"/>
</dbReference>
<sequence>MLHKNKLSTAVVLAMASLAAAQSLAQDSEATGVEEVLVTGFRGSLVKSLDEKRNSINAKETIMAEDIGKFPDLNIAESIQRVPGVAISREGGEGRNITLRGFAPSFTRTTLNGMEVPAGSDGLDSGGVTINAGRAFDFHVFASELFNRVDIQKSTTASMEEGGIAGTVDLYSAKPFDFDGFKFATSVQGSFNDLSEKTDPRLAVMVSDTFADGKLGALMSVAYSERTVRQEGFGTVRWTTPVATNNIYPTSATPVIRGEIAEDDCALNGAAVAAINCLWTPRLPRADYFANDQKRLGVTTSFQYRPNDDTLITFDALHSKLDNDRRNYNSMEWFLTHNEVTPLDITVHPDGKQILAATFDDVESWIESRDQTSESEFNQFVLSGEFKLNDALTLDAMIGKATNEADREELRFYSISESHRYSFDFTGNRHIPKVSWGEGYDYFDEANYEITTPNNRSNYVKKDNLTSKIDLTLEQDRFSIKTGLAYNDRQVESREGNGNYPAAFSAVGYLNDFPVSNFGKGLDGDLVKFPIVDFAAIYRDNRVSKEYTDNPAAAWIVDEETLAAYVALDADFDIGNMLLKTNFGVRAVKTDVTSEAWINGNAVKVERDYTNFLPSMNFSLNLTEDLVTRLSYGKTMTRPDMGSLNIAAPTFGYTTRTVANLGNPGLNPFESNDIDLGVEWYFADESLLAVNYFYKDVTTSLKTDIVEKLIDPEYHAAILADPQYDAIYNADPRTVPYTHYIPVNDNEGFEVKGYELIYQQTLSFLPGFLSNLGIVSNFTHVTAGDMTGLSENSYNVTVFYEKDNFGMRLAANYRDDYLLSLPGGNGHVAEMKYGPTHVDFSSFYNFSDNLTLTMELINLTDEKERIYGTGDGGMDLTRELNHTGRQLLLGVRYSL</sequence>